<evidence type="ECO:0008006" key="6">
    <source>
        <dbReference type="Google" id="ProtNLM"/>
    </source>
</evidence>
<dbReference type="VEuPathDB" id="FungiDB:VP01_3888g3"/>
<dbReference type="Proteomes" id="UP000037035">
    <property type="component" value="Unassembled WGS sequence"/>
</dbReference>
<dbReference type="AlphaFoldDB" id="A0A0L6UST7"/>
<keyword evidence="2" id="KW-0175">Coiled coil</keyword>
<keyword evidence="1" id="KW-0507">mRNA processing</keyword>
<dbReference type="EMBL" id="LAVV01008932">
    <property type="protein sequence ID" value="KNZ51613.1"/>
    <property type="molecule type" value="Genomic_DNA"/>
</dbReference>
<gene>
    <name evidence="4" type="ORF">VP01_3888g3</name>
</gene>
<dbReference type="GO" id="GO:0006397">
    <property type="term" value="P:mRNA processing"/>
    <property type="evidence" value="ECO:0007669"/>
    <property type="project" value="UniProtKB-KW"/>
</dbReference>
<accession>A0A0L6UST7</accession>
<proteinExistence type="predicted"/>
<evidence type="ECO:0000313" key="4">
    <source>
        <dbReference type="EMBL" id="KNZ51613.1"/>
    </source>
</evidence>
<feature type="compositionally biased region" description="Basic and acidic residues" evidence="3">
    <location>
        <begin position="353"/>
        <end position="363"/>
    </location>
</feature>
<feature type="coiled-coil region" evidence="2">
    <location>
        <begin position="219"/>
        <end position="246"/>
    </location>
</feature>
<evidence type="ECO:0000313" key="5">
    <source>
        <dbReference type="Proteomes" id="UP000037035"/>
    </source>
</evidence>
<name>A0A0L6UST7_9BASI</name>
<dbReference type="GO" id="GO:0003676">
    <property type="term" value="F:nucleic acid binding"/>
    <property type="evidence" value="ECO:0007669"/>
    <property type="project" value="InterPro"/>
</dbReference>
<comment type="caution">
    <text evidence="4">The sequence shown here is derived from an EMBL/GenBank/DDBJ whole genome shotgun (WGS) entry which is preliminary data.</text>
</comment>
<organism evidence="4 5">
    <name type="scientific">Puccinia sorghi</name>
    <dbReference type="NCBI Taxonomy" id="27349"/>
    <lineage>
        <taxon>Eukaryota</taxon>
        <taxon>Fungi</taxon>
        <taxon>Dikarya</taxon>
        <taxon>Basidiomycota</taxon>
        <taxon>Pucciniomycotina</taxon>
        <taxon>Pucciniomycetes</taxon>
        <taxon>Pucciniales</taxon>
        <taxon>Pucciniaceae</taxon>
        <taxon>Puccinia</taxon>
    </lineage>
</organism>
<evidence type="ECO:0000256" key="2">
    <source>
        <dbReference type="SAM" id="Coils"/>
    </source>
</evidence>
<evidence type="ECO:0000256" key="3">
    <source>
        <dbReference type="SAM" id="MobiDB-lite"/>
    </source>
</evidence>
<keyword evidence="5" id="KW-1185">Reference proteome</keyword>
<reference evidence="4 5" key="1">
    <citation type="submission" date="2015-08" db="EMBL/GenBank/DDBJ databases">
        <title>Next Generation Sequencing and Analysis of the Genome of Puccinia sorghi L Schw, the Causal Agent of Maize Common Rust.</title>
        <authorList>
            <person name="Rochi L."/>
            <person name="Burguener G."/>
            <person name="Darino M."/>
            <person name="Turjanski A."/>
            <person name="Kreff E."/>
            <person name="Dieguez M.J."/>
            <person name="Sacco F."/>
        </authorList>
    </citation>
    <scope>NUCLEOTIDE SEQUENCE [LARGE SCALE GENOMIC DNA]</scope>
    <source>
        <strain evidence="4 5">RO10H11247</strain>
    </source>
</reference>
<sequence>MDSNQQDQSEIIEEQKVQISEIQSSMREMKEMMAITVGLETTIQGIEDSIMDKPVPKPESSHFKKKEEIKLPNERKGIMLDTKKVNLHFDGSEVEIFIKCVEKVASMHGAGGQDVALQLPFMIKDRKISKDIENMEYTEKGGIQTKEEYRTFISDLEEILAYLKKMKYKNVNADTHNKNLQQKKERKGLIPKLEKLKDYVEASLSMLALRVRNMVATTKLAIKRNQSQLQEEINNLRTELNTIHNTRALPPNFKLPRQPAVGLRTMGGGSYQRPQIQCYYCKEAAHMVMFCPHLTADLEKKLLFKQGPKYYSPHQELIPTDTGDSIQDLFSKRTANSDAHKFYDFNQQMGDATRTRKSQESGHQRIRKSTGKTLKVSNKQPLLAKKRRPSYPGAWVDQMIKVATQAGIWSQPRTHGRNLLSFRLFPPNP</sequence>
<dbReference type="GO" id="GO:0008270">
    <property type="term" value="F:zinc ion binding"/>
    <property type="evidence" value="ECO:0007669"/>
    <property type="project" value="InterPro"/>
</dbReference>
<feature type="region of interest" description="Disordered" evidence="3">
    <location>
        <begin position="350"/>
        <end position="372"/>
    </location>
</feature>
<protein>
    <recommendedName>
        <fullName evidence="6">CCHC-type domain-containing protein</fullName>
    </recommendedName>
</protein>
<dbReference type="InterPro" id="IPR036875">
    <property type="entry name" value="Znf_CCHC_sf"/>
</dbReference>
<dbReference type="SUPFAM" id="SSF57756">
    <property type="entry name" value="Retrovirus zinc finger-like domains"/>
    <property type="match status" value="1"/>
</dbReference>
<evidence type="ECO:0000256" key="1">
    <source>
        <dbReference type="ARBA" id="ARBA00022664"/>
    </source>
</evidence>